<dbReference type="Proteomes" id="UP000215185">
    <property type="component" value="Chromosome 1"/>
</dbReference>
<protein>
    <submittedName>
        <fullName evidence="2">GDSL-like Lipase/Acylhydrolase</fullName>
    </submittedName>
</protein>
<dbReference type="STRING" id="1123308.GCA_000380085_01133"/>
<proteinExistence type="predicted"/>
<reference evidence="2 3" key="1">
    <citation type="submission" date="2017-06" db="EMBL/GenBank/DDBJ databases">
        <authorList>
            <consortium name="Pathogen Informatics"/>
        </authorList>
    </citation>
    <scope>NUCLEOTIDE SEQUENCE [LARGE SCALE GENOMIC DNA]</scope>
    <source>
        <strain evidence="2 3">NCTC13788</strain>
    </source>
</reference>
<organism evidence="2 3">
    <name type="scientific">Streptococcus merionis</name>
    <dbReference type="NCBI Taxonomy" id="400065"/>
    <lineage>
        <taxon>Bacteria</taxon>
        <taxon>Bacillati</taxon>
        <taxon>Bacillota</taxon>
        <taxon>Bacilli</taxon>
        <taxon>Lactobacillales</taxon>
        <taxon>Streptococcaceae</taxon>
        <taxon>Streptococcus</taxon>
    </lineage>
</organism>
<dbReference type="InterPro" id="IPR013830">
    <property type="entry name" value="SGNH_hydro"/>
</dbReference>
<dbReference type="InterPro" id="IPR051532">
    <property type="entry name" value="Ester_Hydrolysis_Enzymes"/>
</dbReference>
<dbReference type="AlphaFoldDB" id="A0A239SWC6"/>
<keyword evidence="3" id="KW-1185">Reference proteome</keyword>
<name>A0A239SWC6_9STRE</name>
<dbReference type="KEGG" id="smen:SAMEA4412692_1623"/>
<dbReference type="EMBL" id="LT906439">
    <property type="protein sequence ID" value="SNU89791.1"/>
    <property type="molecule type" value="Genomic_DNA"/>
</dbReference>
<dbReference type="SUPFAM" id="SSF52266">
    <property type="entry name" value="SGNH hydrolase"/>
    <property type="match status" value="1"/>
</dbReference>
<sequence length="211" mass="23708">MLERRLFSQSEELAFRQLSLAEQQQVILAKYQERNLQAEPNGLVLAGDSLTEFLPHAKLALDGPLYNRGIRGIGIDFLQDHLKDLILDLAPRQLVLLIGTNDLMFGMAPEVLAEKIAQLVDAISAALPQCHIYLESLYPRQDSKQWGPALIDEIEVANLYLRNLSGVTYIDVHSLLADKEQRLEAAYTHDGVHLTMAGYQVVLETLQHQLL</sequence>
<accession>A0A239SWC6</accession>
<evidence type="ECO:0000313" key="3">
    <source>
        <dbReference type="Proteomes" id="UP000215185"/>
    </source>
</evidence>
<evidence type="ECO:0000313" key="2">
    <source>
        <dbReference type="EMBL" id="SNU89791.1"/>
    </source>
</evidence>
<dbReference type="OrthoDB" id="2513075at2"/>
<dbReference type="RefSeq" id="WP_018373704.1">
    <property type="nucleotide sequence ID" value="NZ_LT906439.1"/>
</dbReference>
<dbReference type="InterPro" id="IPR036514">
    <property type="entry name" value="SGNH_hydro_sf"/>
</dbReference>
<dbReference type="Pfam" id="PF13472">
    <property type="entry name" value="Lipase_GDSL_2"/>
    <property type="match status" value="1"/>
</dbReference>
<evidence type="ECO:0000259" key="1">
    <source>
        <dbReference type="Pfam" id="PF13472"/>
    </source>
</evidence>
<dbReference type="eggNOG" id="COG2755">
    <property type="taxonomic scope" value="Bacteria"/>
</dbReference>
<keyword evidence="2" id="KW-0378">Hydrolase</keyword>
<dbReference type="Gene3D" id="3.40.50.1110">
    <property type="entry name" value="SGNH hydrolase"/>
    <property type="match status" value="1"/>
</dbReference>
<gene>
    <name evidence="2" type="ORF">SAMEA4412692_01623</name>
</gene>
<feature type="domain" description="SGNH hydrolase-type esterase" evidence="1">
    <location>
        <begin position="61"/>
        <end position="201"/>
    </location>
</feature>
<dbReference type="PANTHER" id="PTHR30383">
    <property type="entry name" value="THIOESTERASE 1/PROTEASE 1/LYSOPHOSPHOLIPASE L1"/>
    <property type="match status" value="1"/>
</dbReference>
<dbReference type="GO" id="GO:0016787">
    <property type="term" value="F:hydrolase activity"/>
    <property type="evidence" value="ECO:0007669"/>
    <property type="project" value="UniProtKB-KW"/>
</dbReference>